<evidence type="ECO:0000313" key="1">
    <source>
        <dbReference type="EMBL" id="DAD32647.1"/>
    </source>
</evidence>
<keyword evidence="2" id="KW-1185">Reference proteome</keyword>
<proteinExistence type="predicted"/>
<dbReference type="Proteomes" id="UP000607653">
    <property type="component" value="Unassembled WGS sequence"/>
</dbReference>
<gene>
    <name evidence="1" type="ORF">HUJ06_011498</name>
</gene>
<name>A0A822YJF3_NELNU</name>
<comment type="caution">
    <text evidence="1">The sequence shown here is derived from an EMBL/GenBank/DDBJ whole genome shotgun (WGS) entry which is preliminary data.</text>
</comment>
<organism evidence="1 2">
    <name type="scientific">Nelumbo nucifera</name>
    <name type="common">Sacred lotus</name>
    <dbReference type="NCBI Taxonomy" id="4432"/>
    <lineage>
        <taxon>Eukaryota</taxon>
        <taxon>Viridiplantae</taxon>
        <taxon>Streptophyta</taxon>
        <taxon>Embryophyta</taxon>
        <taxon>Tracheophyta</taxon>
        <taxon>Spermatophyta</taxon>
        <taxon>Magnoliopsida</taxon>
        <taxon>Proteales</taxon>
        <taxon>Nelumbonaceae</taxon>
        <taxon>Nelumbo</taxon>
    </lineage>
</organism>
<dbReference type="EMBL" id="DUZY01000003">
    <property type="protein sequence ID" value="DAD32647.1"/>
    <property type="molecule type" value="Genomic_DNA"/>
</dbReference>
<protein>
    <submittedName>
        <fullName evidence="1">Uncharacterized protein</fullName>
    </submittedName>
</protein>
<sequence length="130" mass="14893">MVPTELGRKFLGGKGNWFSTKCVGIDEAVYLYGDLGSELLVWREVAEKVAETEIVALLLDRHLRKSNDVGFIFNSVLTGFLQQDMRNNNSHRSNNSEVASHELQPLKIFHRISFQNSYTNFRESNVLECR</sequence>
<dbReference type="AlphaFoldDB" id="A0A822YJF3"/>
<evidence type="ECO:0000313" key="2">
    <source>
        <dbReference type="Proteomes" id="UP000607653"/>
    </source>
</evidence>
<reference evidence="1 2" key="1">
    <citation type="journal article" date="2020" name="Mol. Biol. Evol.">
        <title>Distinct Expression and Methylation Patterns for Genes with Different Fates following a Single Whole-Genome Duplication in Flowering Plants.</title>
        <authorList>
            <person name="Shi T."/>
            <person name="Rahmani R.S."/>
            <person name="Gugger P.F."/>
            <person name="Wang M."/>
            <person name="Li H."/>
            <person name="Zhang Y."/>
            <person name="Li Z."/>
            <person name="Wang Q."/>
            <person name="Van de Peer Y."/>
            <person name="Marchal K."/>
            <person name="Chen J."/>
        </authorList>
    </citation>
    <scope>NUCLEOTIDE SEQUENCE [LARGE SCALE GENOMIC DNA]</scope>
    <source>
        <tissue evidence="1">Leaf</tissue>
    </source>
</reference>
<accession>A0A822YJF3</accession>